<dbReference type="EMBL" id="FOMB01000018">
    <property type="protein sequence ID" value="SFD02944.1"/>
    <property type="molecule type" value="Genomic_DNA"/>
</dbReference>
<dbReference type="EMBL" id="LAPV01000023">
    <property type="protein sequence ID" value="KKC34431.1"/>
    <property type="molecule type" value="Genomic_DNA"/>
</dbReference>
<evidence type="ECO:0000313" key="4">
    <source>
        <dbReference type="EMBL" id="SFD02944.1"/>
    </source>
</evidence>
<evidence type="ECO:0000259" key="2">
    <source>
        <dbReference type="Pfam" id="PF01370"/>
    </source>
</evidence>
<gene>
    <name evidence="4" type="ORF">SAMN04488059_1187</name>
    <name evidence="3" type="ORF">WH91_02615</name>
</gene>
<dbReference type="STRING" id="728005.SAMN04488059_1187"/>
<dbReference type="OrthoDB" id="9808276at2"/>
<organism evidence="4 6">
    <name type="scientific">Devosia psychrophila</name>
    <dbReference type="NCBI Taxonomy" id="728005"/>
    <lineage>
        <taxon>Bacteria</taxon>
        <taxon>Pseudomonadati</taxon>
        <taxon>Pseudomonadota</taxon>
        <taxon>Alphaproteobacteria</taxon>
        <taxon>Hyphomicrobiales</taxon>
        <taxon>Devosiaceae</taxon>
        <taxon>Devosia</taxon>
    </lineage>
</organism>
<dbReference type="Proteomes" id="UP000182258">
    <property type="component" value="Unassembled WGS sequence"/>
</dbReference>
<dbReference type="Proteomes" id="UP000033519">
    <property type="component" value="Unassembled WGS sequence"/>
</dbReference>
<evidence type="ECO:0000313" key="5">
    <source>
        <dbReference type="Proteomes" id="UP000033519"/>
    </source>
</evidence>
<dbReference type="RefSeq" id="WP_046169518.1">
    <property type="nucleotide sequence ID" value="NZ_FOMB01000018.1"/>
</dbReference>
<keyword evidence="1" id="KW-0520">NAD</keyword>
<name>A0A0F5Q1B0_9HYPH</name>
<keyword evidence="5" id="KW-1185">Reference proteome</keyword>
<dbReference type="InterPro" id="IPR036291">
    <property type="entry name" value="NAD(P)-bd_dom_sf"/>
</dbReference>
<dbReference type="Pfam" id="PF01370">
    <property type="entry name" value="Epimerase"/>
    <property type="match status" value="1"/>
</dbReference>
<proteinExistence type="predicted"/>
<dbReference type="AlphaFoldDB" id="A0A0F5Q1B0"/>
<evidence type="ECO:0000256" key="1">
    <source>
        <dbReference type="ARBA" id="ARBA00023027"/>
    </source>
</evidence>
<dbReference type="CDD" id="cd05266">
    <property type="entry name" value="SDR_a4"/>
    <property type="match status" value="1"/>
</dbReference>
<feature type="domain" description="NAD-dependent epimerase/dehydratase" evidence="2">
    <location>
        <begin position="96"/>
        <end position="210"/>
    </location>
</feature>
<reference evidence="4 6" key="2">
    <citation type="submission" date="2016-10" db="EMBL/GenBank/DDBJ databases">
        <authorList>
            <person name="de Groot N.N."/>
        </authorList>
    </citation>
    <scope>NUCLEOTIDE SEQUENCE [LARGE SCALE GENOMIC DNA]</scope>
    <source>
        <strain evidence="4 6">CGMCC 1.10210</strain>
    </source>
</reference>
<protein>
    <submittedName>
        <fullName evidence="4">NAD(P)H-binding</fullName>
    </submittedName>
</protein>
<dbReference type="InterPro" id="IPR001509">
    <property type="entry name" value="Epimerase_deHydtase"/>
</dbReference>
<dbReference type="Gene3D" id="3.40.50.720">
    <property type="entry name" value="NAD(P)-binding Rossmann-like Domain"/>
    <property type="match status" value="1"/>
</dbReference>
<sequence length="289" mass="31421">MRAFFFGLGYSSLAAAQAMRIGSQTVNISGTVRTADKAKRLADDGISAHVFDGTAPGATLGPDLRSASHVVLSIAPGEDGDPALVHHRADLDAAENLEWLCYYSTVGVYGDFGGAWIDESAPLVPRNDRSDRRVLAEQAWRDYAAERGIKLAILRLAGIYGPGRSTFDKLADGSARRVIKPGQVFNRIHVEDIARITMLAAEARLDGTFNMADDEPAPPQDLVTYATGLMGIEPPPEIAFEDAQFTPMQRSFYADNKRVSNAAIKTALGVELLHPNYRESLTAIWEIMK</sequence>
<dbReference type="SUPFAM" id="SSF51735">
    <property type="entry name" value="NAD(P)-binding Rossmann-fold domains"/>
    <property type="match status" value="1"/>
</dbReference>
<reference evidence="3 5" key="1">
    <citation type="submission" date="2015-03" db="EMBL/GenBank/DDBJ databases">
        <authorList>
            <person name="Lepp D."/>
            <person name="Hassan Y.I."/>
            <person name="Li X.-Z."/>
            <person name="Zhou T."/>
        </authorList>
    </citation>
    <scope>NUCLEOTIDE SEQUENCE [LARGE SCALE GENOMIC DNA]</scope>
    <source>
        <strain evidence="3 5">Cr7-05</strain>
    </source>
</reference>
<dbReference type="PANTHER" id="PTHR43574">
    <property type="entry name" value="EPIMERASE-RELATED"/>
    <property type="match status" value="1"/>
</dbReference>
<evidence type="ECO:0000313" key="3">
    <source>
        <dbReference type="EMBL" id="KKC34431.1"/>
    </source>
</evidence>
<accession>A0A0F5Q1B0</accession>
<dbReference type="PATRIC" id="fig|728005.3.peg.2671"/>
<evidence type="ECO:0000313" key="6">
    <source>
        <dbReference type="Proteomes" id="UP000182258"/>
    </source>
</evidence>